<dbReference type="AlphaFoldDB" id="A0A0V0GR53"/>
<accession>A0A0V0GR53</accession>
<organism evidence="2">
    <name type="scientific">Solanum chacoense</name>
    <name type="common">Chaco potato</name>
    <dbReference type="NCBI Taxonomy" id="4108"/>
    <lineage>
        <taxon>Eukaryota</taxon>
        <taxon>Viridiplantae</taxon>
        <taxon>Streptophyta</taxon>
        <taxon>Embryophyta</taxon>
        <taxon>Tracheophyta</taxon>
        <taxon>Spermatophyta</taxon>
        <taxon>Magnoliopsida</taxon>
        <taxon>eudicotyledons</taxon>
        <taxon>Gunneridae</taxon>
        <taxon>Pentapetalae</taxon>
        <taxon>asterids</taxon>
        <taxon>lamiids</taxon>
        <taxon>Solanales</taxon>
        <taxon>Solanaceae</taxon>
        <taxon>Solanoideae</taxon>
        <taxon>Solaneae</taxon>
        <taxon>Solanum</taxon>
    </lineage>
</organism>
<evidence type="ECO:0000313" key="2">
    <source>
        <dbReference type="EMBL" id="JAP10169.1"/>
    </source>
</evidence>
<keyword evidence="1" id="KW-0812">Transmembrane</keyword>
<protein>
    <submittedName>
        <fullName evidence="2">Putative ovule protein</fullName>
    </submittedName>
</protein>
<proteinExistence type="predicted"/>
<name>A0A0V0GR53_SOLCH</name>
<feature type="transmembrane region" description="Helical" evidence="1">
    <location>
        <begin position="12"/>
        <end position="37"/>
    </location>
</feature>
<evidence type="ECO:0000256" key="1">
    <source>
        <dbReference type="SAM" id="Phobius"/>
    </source>
</evidence>
<keyword evidence="1" id="KW-1133">Transmembrane helix</keyword>
<reference evidence="2" key="1">
    <citation type="submission" date="2015-12" db="EMBL/GenBank/DDBJ databases">
        <title>Gene expression during late stages of embryo sac development: a critical building block for successful pollen-pistil interactions.</title>
        <authorList>
            <person name="Liu Y."/>
            <person name="Joly V."/>
            <person name="Sabar M."/>
            <person name="Matton D.P."/>
        </authorList>
    </citation>
    <scope>NUCLEOTIDE SEQUENCE</scope>
</reference>
<keyword evidence="1" id="KW-0472">Membrane</keyword>
<sequence>MLGAKQKMLDALTMYIALLSPTFWSWIVGTYIIHWIIHGSISIIKGTSFVFPNGIQYKQCLVQVVSPVIRVVTFNLGKEDTSLTNW</sequence>
<dbReference type="EMBL" id="GEDG01033612">
    <property type="protein sequence ID" value="JAP10169.1"/>
    <property type="molecule type" value="Transcribed_RNA"/>
</dbReference>